<evidence type="ECO:0000313" key="2">
    <source>
        <dbReference type="EMBL" id="RXG28586.1"/>
    </source>
</evidence>
<keyword evidence="5" id="KW-1185">Reference proteome</keyword>
<dbReference type="RefSeq" id="WP_072979861.1">
    <property type="nucleotide sequence ID" value="NZ_CP084318.1"/>
</dbReference>
<sequence length="178" mass="20033">MKQLLLFSIFFCSLFTSYAQQPTVEKGIFSVNILTPGLEYELGLTPTTTLDFRVGTGFAYQKGMFGEGYGVYPIFNTQYRYYYNFKKRMDKGKNITKNSANYLALSAAVQTGKPIIGSLEYYESYFGAIGPVWGLQRYYKGGLKLDLNLGAGYGFNESGESFFSPILGLRLGWLLFKS</sequence>
<dbReference type="EMBL" id="QOVN01000004">
    <property type="protein sequence ID" value="RXG28586.1"/>
    <property type="molecule type" value="Genomic_DNA"/>
</dbReference>
<proteinExistence type="predicted"/>
<evidence type="ECO:0000256" key="1">
    <source>
        <dbReference type="SAM" id="SignalP"/>
    </source>
</evidence>
<reference evidence="3" key="2">
    <citation type="submission" date="2016-11" db="EMBL/GenBank/DDBJ databases">
        <authorList>
            <person name="Jaros S."/>
            <person name="Januszkiewicz K."/>
            <person name="Wedrychowicz H."/>
        </authorList>
    </citation>
    <scope>NUCLEOTIDE SEQUENCE [LARGE SCALE GENOMIC DNA]</scope>
    <source>
        <strain evidence="3">DSM 19859</strain>
    </source>
</reference>
<organism evidence="3 4">
    <name type="scientific">Leeuwenhoekiella palythoae</name>
    <dbReference type="NCBI Taxonomy" id="573501"/>
    <lineage>
        <taxon>Bacteria</taxon>
        <taxon>Pseudomonadati</taxon>
        <taxon>Bacteroidota</taxon>
        <taxon>Flavobacteriia</taxon>
        <taxon>Flavobacteriales</taxon>
        <taxon>Flavobacteriaceae</taxon>
        <taxon>Leeuwenhoekiella</taxon>
    </lineage>
</organism>
<feature type="signal peptide" evidence="1">
    <location>
        <begin position="1"/>
        <end position="19"/>
    </location>
</feature>
<dbReference type="EMBL" id="FQXT01000001">
    <property type="protein sequence ID" value="SHH53068.1"/>
    <property type="molecule type" value="Genomic_DNA"/>
</dbReference>
<evidence type="ECO:0000313" key="5">
    <source>
        <dbReference type="Proteomes" id="UP000290037"/>
    </source>
</evidence>
<dbReference type="Proteomes" id="UP000290037">
    <property type="component" value="Unassembled WGS sequence"/>
</dbReference>
<feature type="chain" id="PRO_5013246015" description="DUF3575 domain-containing protein" evidence="1">
    <location>
        <begin position="20"/>
        <end position="178"/>
    </location>
</feature>
<evidence type="ECO:0000313" key="3">
    <source>
        <dbReference type="EMBL" id="SHH53068.1"/>
    </source>
</evidence>
<protein>
    <recommendedName>
        <fullName evidence="6">DUF3575 domain-containing protein</fullName>
    </recommendedName>
</protein>
<dbReference type="OrthoDB" id="883248at2"/>
<evidence type="ECO:0008006" key="6">
    <source>
        <dbReference type="Google" id="ProtNLM"/>
    </source>
</evidence>
<accession>A0A1M5TQV9</accession>
<dbReference type="Proteomes" id="UP000184240">
    <property type="component" value="Unassembled WGS sequence"/>
</dbReference>
<reference evidence="2 5" key="3">
    <citation type="submission" date="2018-07" db="EMBL/GenBank/DDBJ databases">
        <title>Leeuwenhoekiella genomics.</title>
        <authorList>
            <person name="Tahon G."/>
            <person name="Willems A."/>
        </authorList>
    </citation>
    <scope>NUCLEOTIDE SEQUENCE [LARGE SCALE GENOMIC DNA]</scope>
    <source>
        <strain evidence="2 5">LMG 24856</strain>
    </source>
</reference>
<evidence type="ECO:0000313" key="4">
    <source>
        <dbReference type="Proteomes" id="UP000184240"/>
    </source>
</evidence>
<keyword evidence="1" id="KW-0732">Signal</keyword>
<gene>
    <name evidence="2" type="ORF">DSM01_2047</name>
    <name evidence="3" type="ORF">SAMN04487999_0428</name>
</gene>
<dbReference type="AlphaFoldDB" id="A0A1M5TQV9"/>
<name>A0A1M5TQV9_9FLAO</name>
<dbReference type="STRING" id="573501.SAMN04487999_0428"/>
<reference evidence="4" key="1">
    <citation type="submission" date="2016-11" db="EMBL/GenBank/DDBJ databases">
        <authorList>
            <person name="Varghese N."/>
            <person name="Submissions S."/>
        </authorList>
    </citation>
    <scope>NUCLEOTIDE SEQUENCE [LARGE SCALE GENOMIC DNA]</scope>
    <source>
        <strain evidence="4">DSM 19859</strain>
    </source>
</reference>